<dbReference type="EMBL" id="JABFCR010000058">
    <property type="protein sequence ID" value="NNU34613.1"/>
    <property type="molecule type" value="Genomic_DNA"/>
</dbReference>
<accession>A0ABX1W3P1</accession>
<reference evidence="1 2" key="1">
    <citation type="submission" date="2020-05" db="EMBL/GenBank/DDBJ databases">
        <authorList>
            <person name="Khan S.A."/>
            <person name="Jeon C.O."/>
            <person name="Chun B.H."/>
        </authorList>
    </citation>
    <scope>NUCLEOTIDE SEQUENCE [LARGE SCALE GENOMIC DNA]</scope>
    <source>
        <strain evidence="1 2">S1162</strain>
    </source>
</reference>
<evidence type="ECO:0000313" key="2">
    <source>
        <dbReference type="Proteomes" id="UP000566071"/>
    </source>
</evidence>
<evidence type="ECO:0000313" key="1">
    <source>
        <dbReference type="EMBL" id="NNU34613.1"/>
    </source>
</evidence>
<sequence>MFKKPIWRILLLSFTWLICPGGRVVLMSFIEIKKAEVVCKDVKIYIPGSQYFIDKKK</sequence>
<dbReference type="RefSeq" id="WP_175270288.1">
    <property type="nucleotide sequence ID" value="NZ_JABFCR010000058.1"/>
</dbReference>
<comment type="caution">
    <text evidence="1">The sequence shown here is derived from an EMBL/GenBank/DDBJ whole genome shotgun (WGS) entry which is preliminary data.</text>
</comment>
<proteinExistence type="predicted"/>
<protein>
    <submittedName>
        <fullName evidence="1">Uncharacterized protein</fullName>
    </submittedName>
</protein>
<dbReference type="Proteomes" id="UP000566071">
    <property type="component" value="Unassembled WGS sequence"/>
</dbReference>
<organism evidence="1 2">
    <name type="scientific">Mucilaginibacter humi</name>
    <dbReference type="NCBI Taxonomy" id="2732510"/>
    <lineage>
        <taxon>Bacteria</taxon>
        <taxon>Pseudomonadati</taxon>
        <taxon>Bacteroidota</taxon>
        <taxon>Sphingobacteriia</taxon>
        <taxon>Sphingobacteriales</taxon>
        <taxon>Sphingobacteriaceae</taxon>
        <taxon>Mucilaginibacter</taxon>
    </lineage>
</organism>
<gene>
    <name evidence="1" type="ORF">HK413_11995</name>
</gene>
<keyword evidence="2" id="KW-1185">Reference proteome</keyword>
<name>A0ABX1W3P1_9SPHI</name>